<dbReference type="RefSeq" id="WP_377928200.1">
    <property type="nucleotide sequence ID" value="NZ_JBHUEM010000014.1"/>
</dbReference>
<evidence type="ECO:0000313" key="3">
    <source>
        <dbReference type="Proteomes" id="UP001597214"/>
    </source>
</evidence>
<name>A0ABW4LPA5_9BACI</name>
<gene>
    <name evidence="2" type="ORF">ACFSCX_10585</name>
</gene>
<dbReference type="EMBL" id="JBHUEM010000014">
    <property type="protein sequence ID" value="MFD1737009.1"/>
    <property type="molecule type" value="Genomic_DNA"/>
</dbReference>
<evidence type="ECO:0000256" key="1">
    <source>
        <dbReference type="SAM" id="SignalP"/>
    </source>
</evidence>
<dbReference type="PROSITE" id="PS51257">
    <property type="entry name" value="PROKAR_LIPOPROTEIN"/>
    <property type="match status" value="1"/>
</dbReference>
<protein>
    <recommendedName>
        <fullName evidence="4">Lipoprotein</fullName>
    </recommendedName>
</protein>
<reference evidence="3" key="1">
    <citation type="journal article" date="2019" name="Int. J. Syst. Evol. Microbiol.">
        <title>The Global Catalogue of Microorganisms (GCM) 10K type strain sequencing project: providing services to taxonomists for standard genome sequencing and annotation.</title>
        <authorList>
            <consortium name="The Broad Institute Genomics Platform"/>
            <consortium name="The Broad Institute Genome Sequencing Center for Infectious Disease"/>
            <person name="Wu L."/>
            <person name="Ma J."/>
        </authorList>
    </citation>
    <scope>NUCLEOTIDE SEQUENCE [LARGE SCALE GENOMIC DNA]</scope>
    <source>
        <strain evidence="3">CCUG 49339</strain>
    </source>
</reference>
<keyword evidence="3" id="KW-1185">Reference proteome</keyword>
<feature type="signal peptide" evidence="1">
    <location>
        <begin position="1"/>
        <end position="21"/>
    </location>
</feature>
<evidence type="ECO:0000313" key="2">
    <source>
        <dbReference type="EMBL" id="MFD1737009.1"/>
    </source>
</evidence>
<organism evidence="2 3">
    <name type="scientific">Bacillus salitolerans</name>
    <dbReference type="NCBI Taxonomy" id="1437434"/>
    <lineage>
        <taxon>Bacteria</taxon>
        <taxon>Bacillati</taxon>
        <taxon>Bacillota</taxon>
        <taxon>Bacilli</taxon>
        <taxon>Bacillales</taxon>
        <taxon>Bacillaceae</taxon>
        <taxon>Bacillus</taxon>
    </lineage>
</organism>
<feature type="chain" id="PRO_5045182765" description="Lipoprotein" evidence="1">
    <location>
        <begin position="22"/>
        <end position="196"/>
    </location>
</feature>
<dbReference type="Proteomes" id="UP001597214">
    <property type="component" value="Unassembled WGS sequence"/>
</dbReference>
<keyword evidence="1" id="KW-0732">Signal</keyword>
<accession>A0ABW4LPA5</accession>
<proteinExistence type="predicted"/>
<comment type="caution">
    <text evidence="2">The sequence shown here is derived from an EMBL/GenBank/DDBJ whole genome shotgun (WGS) entry which is preliminary data.</text>
</comment>
<sequence length="196" mass="21816">MKRAVIAFLLGIFTISGCSTGSELAETPEVPSPPSNLQETPNENISELSFVVNGEAITQPGTLYQSELQRFSMYLLPGYGGHTDSVEKLDMIWNSDSDQEKIVIKNLGKVDQQQIVDTVKKDLLSKYGFVEEDLSKRNNKFFHNAVILQGKNAAEKSIVIIGPIMGEIFEIQVNLSTTLIHDEHLFSMIETIQLVK</sequence>
<evidence type="ECO:0008006" key="4">
    <source>
        <dbReference type="Google" id="ProtNLM"/>
    </source>
</evidence>